<dbReference type="EMBL" id="QFOD01000025">
    <property type="protein sequence ID" value="PZP28030.1"/>
    <property type="molecule type" value="Genomic_DNA"/>
</dbReference>
<gene>
    <name evidence="2" type="ORF">DI603_20255</name>
</gene>
<dbReference type="PANTHER" id="PTHR36154:SF1">
    <property type="entry name" value="DNA-BINDING TRANSCRIPTIONAL ACTIVATOR ALPA"/>
    <property type="match status" value="1"/>
</dbReference>
<dbReference type="InterPro" id="IPR010260">
    <property type="entry name" value="AlpA"/>
</dbReference>
<dbReference type="PANTHER" id="PTHR36154">
    <property type="entry name" value="DNA-BINDING TRANSCRIPTIONAL ACTIVATOR ALPA"/>
    <property type="match status" value="1"/>
</dbReference>
<evidence type="ECO:0000256" key="1">
    <source>
        <dbReference type="SAM" id="MobiDB-lite"/>
    </source>
</evidence>
<dbReference type="SUPFAM" id="SSF46955">
    <property type="entry name" value="Putative DNA-binding domain"/>
    <property type="match status" value="1"/>
</dbReference>
<protein>
    <submittedName>
        <fullName evidence="2">AlpA family transcriptional regulator</fullName>
    </submittedName>
</protein>
<dbReference type="InterPro" id="IPR009061">
    <property type="entry name" value="DNA-bd_dom_put_sf"/>
</dbReference>
<dbReference type="Pfam" id="PF05930">
    <property type="entry name" value="Phage_AlpA"/>
    <property type="match status" value="1"/>
</dbReference>
<organism evidence="2 3">
    <name type="scientific">Roseateles depolymerans</name>
    <dbReference type="NCBI Taxonomy" id="76731"/>
    <lineage>
        <taxon>Bacteria</taxon>
        <taxon>Pseudomonadati</taxon>
        <taxon>Pseudomonadota</taxon>
        <taxon>Betaproteobacteria</taxon>
        <taxon>Burkholderiales</taxon>
        <taxon>Sphaerotilaceae</taxon>
        <taxon>Roseateles</taxon>
    </lineage>
</organism>
<reference evidence="2 3" key="1">
    <citation type="submission" date="2017-08" db="EMBL/GenBank/DDBJ databases">
        <title>Infants hospitalized years apart are colonized by the same room-sourced microbial strains.</title>
        <authorList>
            <person name="Brooks B."/>
            <person name="Olm M.R."/>
            <person name="Firek B.A."/>
            <person name="Baker R."/>
            <person name="Thomas B.C."/>
            <person name="Morowitz M.J."/>
            <person name="Banfield J.F."/>
        </authorList>
    </citation>
    <scope>NUCLEOTIDE SEQUENCE [LARGE SCALE GENOMIC DNA]</scope>
    <source>
        <strain evidence="2">S2_012_000_R2_81</strain>
    </source>
</reference>
<name>A0A2W5DI34_9BURK</name>
<dbReference type="InterPro" id="IPR052931">
    <property type="entry name" value="Prophage_regulatory_activator"/>
</dbReference>
<evidence type="ECO:0000313" key="3">
    <source>
        <dbReference type="Proteomes" id="UP000249633"/>
    </source>
</evidence>
<sequence>MGHPEQQATASEFTSEPSDTLRLPKVRQRTGLGRSTIYRLIAQGRFPSAVQLAPRAVGWHKADIDAWLEARPKAAH</sequence>
<dbReference type="AlphaFoldDB" id="A0A2W5DI34"/>
<evidence type="ECO:0000313" key="2">
    <source>
        <dbReference type="EMBL" id="PZP28030.1"/>
    </source>
</evidence>
<comment type="caution">
    <text evidence="2">The sequence shown here is derived from an EMBL/GenBank/DDBJ whole genome shotgun (WGS) entry which is preliminary data.</text>
</comment>
<dbReference type="Gene3D" id="1.10.238.160">
    <property type="match status" value="1"/>
</dbReference>
<feature type="region of interest" description="Disordered" evidence="1">
    <location>
        <begin position="1"/>
        <end position="24"/>
    </location>
</feature>
<feature type="compositionally biased region" description="Polar residues" evidence="1">
    <location>
        <begin position="1"/>
        <end position="18"/>
    </location>
</feature>
<accession>A0A2W5DI34</accession>
<dbReference type="Proteomes" id="UP000249633">
    <property type="component" value="Unassembled WGS sequence"/>
</dbReference>
<proteinExistence type="predicted"/>